<sequence length="235" mass="26898">MNLYRLLLFVTLAVHVSSTDIRPAPGTKSHPQLDENPSNGANGPGSSVPGSESASSEPPALDSRRVTSSLDRRHPGNLVALEDGGRLDTQLTWHSVWRNRARLRYLANDIVATPLHNLQVRLARSQNTFQPRLGTHWLIISNLFFHPTHTHTHTTRRNENDEPLSITPLCHPRRACLEHGHPRSFRDRFTYSTSRRKTFERCGRTWFFGPSFRKHLVWNSCAELTSWHFQCTEPQ</sequence>
<proteinExistence type="predicted"/>
<comment type="caution">
    <text evidence="3">The sequence shown here is derived from an EMBL/GenBank/DDBJ whole genome shotgun (WGS) entry which is preliminary data.</text>
</comment>
<dbReference type="AlphaFoldDB" id="A0AA38UC80"/>
<feature type="compositionally biased region" description="Basic and acidic residues" evidence="1">
    <location>
        <begin position="62"/>
        <end position="74"/>
    </location>
</feature>
<feature type="region of interest" description="Disordered" evidence="1">
    <location>
        <begin position="20"/>
        <end position="80"/>
    </location>
</feature>
<accession>A0AA38UC80</accession>
<dbReference type="EMBL" id="MU806751">
    <property type="protein sequence ID" value="KAJ3833192.1"/>
    <property type="molecule type" value="Genomic_DNA"/>
</dbReference>
<dbReference type="Proteomes" id="UP001163846">
    <property type="component" value="Unassembled WGS sequence"/>
</dbReference>
<name>A0AA38UC80_9AGAR</name>
<feature type="chain" id="PRO_5041432251" evidence="2">
    <location>
        <begin position="19"/>
        <end position="235"/>
    </location>
</feature>
<evidence type="ECO:0000256" key="1">
    <source>
        <dbReference type="SAM" id="MobiDB-lite"/>
    </source>
</evidence>
<keyword evidence="2" id="KW-0732">Signal</keyword>
<reference evidence="3" key="1">
    <citation type="submission" date="2022-08" db="EMBL/GenBank/DDBJ databases">
        <authorList>
            <consortium name="DOE Joint Genome Institute"/>
            <person name="Min B."/>
            <person name="Riley R."/>
            <person name="Sierra-Patev S."/>
            <person name="Naranjo-Ortiz M."/>
            <person name="Looney B."/>
            <person name="Konkel Z."/>
            <person name="Slot J.C."/>
            <person name="Sakamoto Y."/>
            <person name="Steenwyk J.L."/>
            <person name="Rokas A."/>
            <person name="Carro J."/>
            <person name="Camarero S."/>
            <person name="Ferreira P."/>
            <person name="Molpeceres G."/>
            <person name="Ruiz-Duenas F.J."/>
            <person name="Serrano A."/>
            <person name="Henrissat B."/>
            <person name="Drula E."/>
            <person name="Hughes K.W."/>
            <person name="Mata J.L."/>
            <person name="Ishikawa N.K."/>
            <person name="Vargas-Isla R."/>
            <person name="Ushijima S."/>
            <person name="Smith C.A."/>
            <person name="Ahrendt S."/>
            <person name="Andreopoulos W."/>
            <person name="He G."/>
            <person name="Labutti K."/>
            <person name="Lipzen A."/>
            <person name="Ng V."/>
            <person name="Sandor L."/>
            <person name="Barry K."/>
            <person name="Martinez A.T."/>
            <person name="Xiao Y."/>
            <person name="Gibbons J.G."/>
            <person name="Terashima K."/>
            <person name="Hibbett D.S."/>
            <person name="Grigoriev I.V."/>
        </authorList>
    </citation>
    <scope>NUCLEOTIDE SEQUENCE</scope>
    <source>
        <strain evidence="3">TFB9207</strain>
    </source>
</reference>
<evidence type="ECO:0000313" key="3">
    <source>
        <dbReference type="EMBL" id="KAJ3833192.1"/>
    </source>
</evidence>
<feature type="compositionally biased region" description="Low complexity" evidence="1">
    <location>
        <begin position="44"/>
        <end position="60"/>
    </location>
</feature>
<gene>
    <name evidence="3" type="ORF">F5878DRAFT_419361</name>
</gene>
<evidence type="ECO:0000256" key="2">
    <source>
        <dbReference type="SAM" id="SignalP"/>
    </source>
</evidence>
<organism evidence="3 4">
    <name type="scientific">Lentinula raphanica</name>
    <dbReference type="NCBI Taxonomy" id="153919"/>
    <lineage>
        <taxon>Eukaryota</taxon>
        <taxon>Fungi</taxon>
        <taxon>Dikarya</taxon>
        <taxon>Basidiomycota</taxon>
        <taxon>Agaricomycotina</taxon>
        <taxon>Agaricomycetes</taxon>
        <taxon>Agaricomycetidae</taxon>
        <taxon>Agaricales</taxon>
        <taxon>Marasmiineae</taxon>
        <taxon>Omphalotaceae</taxon>
        <taxon>Lentinula</taxon>
    </lineage>
</organism>
<evidence type="ECO:0000313" key="4">
    <source>
        <dbReference type="Proteomes" id="UP001163846"/>
    </source>
</evidence>
<keyword evidence="4" id="KW-1185">Reference proteome</keyword>
<feature type="signal peptide" evidence="2">
    <location>
        <begin position="1"/>
        <end position="18"/>
    </location>
</feature>
<protein>
    <submittedName>
        <fullName evidence="3">Uncharacterized protein</fullName>
    </submittedName>
</protein>